<feature type="region of interest" description="Disordered" evidence="1">
    <location>
        <begin position="114"/>
        <end position="136"/>
    </location>
</feature>
<organism evidence="2 3">
    <name type="scientific">Colletotrichum paranaense</name>
    <dbReference type="NCBI Taxonomy" id="1914294"/>
    <lineage>
        <taxon>Eukaryota</taxon>
        <taxon>Fungi</taxon>
        <taxon>Dikarya</taxon>
        <taxon>Ascomycota</taxon>
        <taxon>Pezizomycotina</taxon>
        <taxon>Sordariomycetes</taxon>
        <taxon>Hypocreomycetidae</taxon>
        <taxon>Glomerellales</taxon>
        <taxon>Glomerellaceae</taxon>
        <taxon>Colletotrichum</taxon>
        <taxon>Colletotrichum acutatum species complex</taxon>
    </lineage>
</organism>
<name>A0ABQ9RZM5_9PEZI</name>
<proteinExistence type="predicted"/>
<feature type="compositionally biased region" description="Low complexity" evidence="1">
    <location>
        <begin position="126"/>
        <end position="136"/>
    </location>
</feature>
<evidence type="ECO:0000256" key="1">
    <source>
        <dbReference type="SAM" id="MobiDB-lite"/>
    </source>
</evidence>
<feature type="region of interest" description="Disordered" evidence="1">
    <location>
        <begin position="1"/>
        <end position="26"/>
    </location>
</feature>
<sequence>MNCWSGFQMAGTPTVPQPAGTMHTRRDQSKWGEFTSNDLTSGYTEAQRYLQLFGHQDQMMIIGLNSTKAFKARYPAGLLDQGRWGLSRSIATSATSPDSRVVNSTLATEAAMPTTSSRLVPPFPPTTITTFHTPSR</sequence>
<keyword evidence="3" id="KW-1185">Reference proteome</keyword>
<dbReference type="EMBL" id="MOPA01000018">
    <property type="protein sequence ID" value="KAK1520136.1"/>
    <property type="molecule type" value="Genomic_DNA"/>
</dbReference>
<protein>
    <submittedName>
        <fullName evidence="2">Uncharacterized protein</fullName>
    </submittedName>
</protein>
<dbReference type="Proteomes" id="UP001241169">
    <property type="component" value="Unassembled WGS sequence"/>
</dbReference>
<evidence type="ECO:0000313" key="2">
    <source>
        <dbReference type="EMBL" id="KAK1520136.1"/>
    </source>
</evidence>
<dbReference type="GeneID" id="85383335"/>
<comment type="caution">
    <text evidence="2">The sequence shown here is derived from an EMBL/GenBank/DDBJ whole genome shotgun (WGS) entry which is preliminary data.</text>
</comment>
<reference evidence="2 3" key="1">
    <citation type="submission" date="2016-10" db="EMBL/GenBank/DDBJ databases">
        <title>The genome sequence of Colletotrichum fioriniae PJ7.</title>
        <authorList>
            <person name="Baroncelli R."/>
        </authorList>
    </citation>
    <scope>NUCLEOTIDE SEQUENCE [LARGE SCALE GENOMIC DNA]</scope>
    <source>
        <strain evidence="2 3">IMI 384185</strain>
    </source>
</reference>
<accession>A0ABQ9RZM5</accession>
<dbReference type="RefSeq" id="XP_060341868.1">
    <property type="nucleotide sequence ID" value="XM_060499436.1"/>
</dbReference>
<gene>
    <name evidence="2" type="ORF">CPAR01_15187</name>
</gene>
<evidence type="ECO:0000313" key="3">
    <source>
        <dbReference type="Proteomes" id="UP001241169"/>
    </source>
</evidence>